<feature type="domain" description="Aminotransferase class I/classII large" evidence="8">
    <location>
        <begin position="28"/>
        <end position="367"/>
    </location>
</feature>
<comment type="subunit">
    <text evidence="3">Homodimer.</text>
</comment>
<gene>
    <name evidence="9" type="ORF">CUJ83_09230</name>
</gene>
<dbReference type="InterPro" id="IPR015421">
    <property type="entry name" value="PyrdxlP-dep_Trfase_major"/>
</dbReference>
<evidence type="ECO:0000256" key="4">
    <source>
        <dbReference type="ARBA" id="ARBA00022576"/>
    </source>
</evidence>
<evidence type="ECO:0000313" key="9">
    <source>
        <dbReference type="EMBL" id="MCD1295179.1"/>
    </source>
</evidence>
<keyword evidence="5 7" id="KW-0808">Transferase</keyword>
<protein>
    <recommendedName>
        <fullName evidence="7">Aminotransferase</fullName>
        <ecNumber evidence="7">2.6.1.-</ecNumber>
    </recommendedName>
</protein>
<keyword evidence="6" id="KW-0663">Pyridoxal phosphate</keyword>
<dbReference type="FunFam" id="3.40.640.10:FF:000033">
    <property type="entry name" value="Aspartate aminotransferase"/>
    <property type="match status" value="1"/>
</dbReference>
<comment type="cofactor">
    <cofactor evidence="1 7">
        <name>pyridoxal 5'-phosphate</name>
        <dbReference type="ChEBI" id="CHEBI:597326"/>
    </cofactor>
</comment>
<evidence type="ECO:0000256" key="5">
    <source>
        <dbReference type="ARBA" id="ARBA00022679"/>
    </source>
</evidence>
<comment type="caution">
    <text evidence="9">The sequence shown here is derived from an EMBL/GenBank/DDBJ whole genome shotgun (WGS) entry which is preliminary data.</text>
</comment>
<keyword evidence="4 7" id="KW-0032">Aminotransferase</keyword>
<dbReference type="Gene3D" id="3.90.1150.10">
    <property type="entry name" value="Aspartate Aminotransferase, domain 1"/>
    <property type="match status" value="1"/>
</dbReference>
<keyword evidence="10" id="KW-1185">Reference proteome</keyword>
<dbReference type="PANTHER" id="PTHR46383">
    <property type="entry name" value="ASPARTATE AMINOTRANSFERASE"/>
    <property type="match status" value="1"/>
</dbReference>
<evidence type="ECO:0000256" key="6">
    <source>
        <dbReference type="ARBA" id="ARBA00022898"/>
    </source>
</evidence>
<dbReference type="RefSeq" id="WP_230742028.1">
    <property type="nucleotide sequence ID" value="NZ_PGCK01000007.1"/>
</dbReference>
<dbReference type="InterPro" id="IPR015424">
    <property type="entry name" value="PyrdxlP-dep_Trfase"/>
</dbReference>
<evidence type="ECO:0000259" key="8">
    <source>
        <dbReference type="Pfam" id="PF00155"/>
    </source>
</evidence>
<name>A0AAP2RDC8_9EURY</name>
<evidence type="ECO:0000256" key="1">
    <source>
        <dbReference type="ARBA" id="ARBA00001933"/>
    </source>
</evidence>
<proteinExistence type="inferred from homology"/>
<sequence>MSSRLDQVEESATLRIADLTNELKKQGKDIISFSLGEPDFDTPKHIIDAAKKAMDSGKTHYAPSLGIPELRDAIAEKLRTENKIDVKGKDIIVTPGAKHAVFEACFGMLEEGDEAILLEPAWVSYDACIKMSGAKTVWVKSNEDGSIPEDLSSRITKKTKLIIINSPNNPSGTVLGAKDLKKVADIAVDNDLYVLSDEIYEKIIYGVKHISIGSMIPERTITINGFSKAYAMAGWRIGYITGPKEIFQKMVKVQQHTISSPTTFVQYGALEALRGPQDCVEEMRKQFEARREVVIKGFKDMGLHCPTPEGAFYAYPRVEGNSEIIAEKLLEAGVGLTPGSAFGPESNDHLRMSYASSMKDIETGLERMKKVFGGV</sequence>
<dbReference type="InterPro" id="IPR004838">
    <property type="entry name" value="NHTrfase_class1_PyrdxlP-BS"/>
</dbReference>
<evidence type="ECO:0000256" key="2">
    <source>
        <dbReference type="ARBA" id="ARBA00007441"/>
    </source>
</evidence>
<dbReference type="EMBL" id="PGCK01000007">
    <property type="protein sequence ID" value="MCD1295179.1"/>
    <property type="molecule type" value="Genomic_DNA"/>
</dbReference>
<dbReference type="GO" id="GO:0030170">
    <property type="term" value="F:pyridoxal phosphate binding"/>
    <property type="evidence" value="ECO:0007669"/>
    <property type="project" value="InterPro"/>
</dbReference>
<dbReference type="Gene3D" id="3.40.640.10">
    <property type="entry name" value="Type I PLP-dependent aspartate aminotransferase-like (Major domain)"/>
    <property type="match status" value="1"/>
</dbReference>
<dbReference type="PANTHER" id="PTHR46383:SF1">
    <property type="entry name" value="ASPARTATE AMINOTRANSFERASE"/>
    <property type="match status" value="1"/>
</dbReference>
<organism evidence="9 10">
    <name type="scientific">Methanooceanicella nereidis</name>
    <dbReference type="NCBI Taxonomy" id="2052831"/>
    <lineage>
        <taxon>Archaea</taxon>
        <taxon>Methanobacteriati</taxon>
        <taxon>Methanobacteriota</taxon>
        <taxon>Stenosarchaea group</taxon>
        <taxon>Methanomicrobia</taxon>
        <taxon>Methanocellales</taxon>
        <taxon>Methanocellaceae</taxon>
        <taxon>Methanooceanicella</taxon>
    </lineage>
</organism>
<reference evidence="9 10" key="1">
    <citation type="submission" date="2017-11" db="EMBL/GenBank/DDBJ databases">
        <title>Isolation and Characterization of Family Methanocellaceae Species from Potential Methane Hydrate Area Offshore Southwestern Taiwan.</title>
        <authorList>
            <person name="Zhang W.-L."/>
            <person name="Chen W.-C."/>
            <person name="Lai M.-C."/>
            <person name="Chen S.-C."/>
        </authorList>
    </citation>
    <scope>NUCLEOTIDE SEQUENCE [LARGE SCALE GENOMIC DNA]</scope>
    <source>
        <strain evidence="9 10">CWC-04</strain>
    </source>
</reference>
<dbReference type="InterPro" id="IPR004839">
    <property type="entry name" value="Aminotransferase_I/II_large"/>
</dbReference>
<evidence type="ECO:0000313" key="10">
    <source>
        <dbReference type="Proteomes" id="UP001320159"/>
    </source>
</evidence>
<dbReference type="InterPro" id="IPR015422">
    <property type="entry name" value="PyrdxlP-dep_Trfase_small"/>
</dbReference>
<dbReference type="SUPFAM" id="SSF53383">
    <property type="entry name" value="PLP-dependent transferases"/>
    <property type="match status" value="1"/>
</dbReference>
<dbReference type="CDD" id="cd00609">
    <property type="entry name" value="AAT_like"/>
    <property type="match status" value="1"/>
</dbReference>
<evidence type="ECO:0000256" key="7">
    <source>
        <dbReference type="RuleBase" id="RU000481"/>
    </source>
</evidence>
<dbReference type="PROSITE" id="PS00105">
    <property type="entry name" value="AA_TRANSFER_CLASS_1"/>
    <property type="match status" value="1"/>
</dbReference>
<dbReference type="Proteomes" id="UP001320159">
    <property type="component" value="Unassembled WGS sequence"/>
</dbReference>
<dbReference type="Pfam" id="PF00155">
    <property type="entry name" value="Aminotran_1_2"/>
    <property type="match status" value="1"/>
</dbReference>
<dbReference type="InterPro" id="IPR050596">
    <property type="entry name" value="AspAT/PAT-like"/>
</dbReference>
<dbReference type="GO" id="GO:0006520">
    <property type="term" value="P:amino acid metabolic process"/>
    <property type="evidence" value="ECO:0007669"/>
    <property type="project" value="InterPro"/>
</dbReference>
<dbReference type="AlphaFoldDB" id="A0AAP2RDC8"/>
<evidence type="ECO:0000256" key="3">
    <source>
        <dbReference type="ARBA" id="ARBA00011738"/>
    </source>
</evidence>
<dbReference type="EC" id="2.6.1.-" evidence="7"/>
<accession>A0AAP2RDC8</accession>
<dbReference type="GO" id="GO:0008483">
    <property type="term" value="F:transaminase activity"/>
    <property type="evidence" value="ECO:0007669"/>
    <property type="project" value="UniProtKB-KW"/>
</dbReference>
<comment type="similarity">
    <text evidence="2 7">Belongs to the class-I pyridoxal-phosphate-dependent aminotransferase family.</text>
</comment>